<dbReference type="Pfam" id="PF02569">
    <property type="entry name" value="Pantoate_ligase"/>
    <property type="match status" value="1"/>
</dbReference>
<dbReference type="PANTHER" id="PTHR21299:SF1">
    <property type="entry name" value="PANTOATE--BETA-ALANINE LIGASE"/>
    <property type="match status" value="1"/>
</dbReference>
<dbReference type="InterPro" id="IPR003721">
    <property type="entry name" value="Pantoate_ligase"/>
</dbReference>
<keyword evidence="3 8" id="KW-0436">Ligase</keyword>
<dbReference type="Proteomes" id="UP000178086">
    <property type="component" value="Unassembled WGS sequence"/>
</dbReference>
<dbReference type="SUPFAM" id="SSF52374">
    <property type="entry name" value="Nucleotidylyl transferase"/>
    <property type="match status" value="1"/>
</dbReference>
<feature type="binding site" evidence="8">
    <location>
        <position position="61"/>
    </location>
    <ligand>
        <name>(R)-pantoate</name>
        <dbReference type="ChEBI" id="CHEBI:15980"/>
    </ligand>
</feature>
<dbReference type="Gene3D" id="3.40.50.620">
    <property type="entry name" value="HUPs"/>
    <property type="match status" value="1"/>
</dbReference>
<evidence type="ECO:0000256" key="6">
    <source>
        <dbReference type="ARBA" id="ARBA00022840"/>
    </source>
</evidence>
<dbReference type="GO" id="GO:0004592">
    <property type="term" value="F:pantoate-beta-alanine ligase activity"/>
    <property type="evidence" value="ECO:0007669"/>
    <property type="project" value="UniProtKB-UniRule"/>
</dbReference>
<dbReference type="PANTHER" id="PTHR21299">
    <property type="entry name" value="CYTIDYLATE KINASE/PANTOATE-BETA-ALANINE LIGASE"/>
    <property type="match status" value="1"/>
</dbReference>
<dbReference type="UniPathway" id="UPA00028">
    <property type="reaction ID" value="UER00005"/>
</dbReference>
<evidence type="ECO:0000256" key="5">
    <source>
        <dbReference type="ARBA" id="ARBA00022741"/>
    </source>
</evidence>
<comment type="subunit">
    <text evidence="8">Homodimer.</text>
</comment>
<dbReference type="GO" id="GO:0015940">
    <property type="term" value="P:pantothenate biosynthetic process"/>
    <property type="evidence" value="ECO:0007669"/>
    <property type="project" value="UniProtKB-UniRule"/>
</dbReference>
<dbReference type="InterPro" id="IPR042176">
    <property type="entry name" value="Pantoate_ligase_C"/>
</dbReference>
<evidence type="ECO:0000256" key="1">
    <source>
        <dbReference type="ARBA" id="ARBA00004990"/>
    </source>
</evidence>
<dbReference type="NCBIfam" id="TIGR00125">
    <property type="entry name" value="cyt_tran_rel"/>
    <property type="match status" value="1"/>
</dbReference>
<dbReference type="InterPro" id="IPR014729">
    <property type="entry name" value="Rossmann-like_a/b/a_fold"/>
</dbReference>
<feature type="binding site" evidence="8">
    <location>
        <begin position="30"/>
        <end position="37"/>
    </location>
    <ligand>
        <name>ATP</name>
        <dbReference type="ChEBI" id="CHEBI:30616"/>
    </ligand>
</feature>
<evidence type="ECO:0000256" key="4">
    <source>
        <dbReference type="ARBA" id="ARBA00022655"/>
    </source>
</evidence>
<evidence type="ECO:0000256" key="3">
    <source>
        <dbReference type="ARBA" id="ARBA00022598"/>
    </source>
</evidence>
<feature type="binding site" evidence="8">
    <location>
        <position position="176"/>
    </location>
    <ligand>
        <name>ATP</name>
        <dbReference type="ChEBI" id="CHEBI:30616"/>
    </ligand>
</feature>
<name>A0A1F2ULA4_9ACTN</name>
<gene>
    <name evidence="8" type="primary">panC</name>
    <name evidence="9" type="ORF">A2074_08475</name>
</gene>
<evidence type="ECO:0000313" key="9">
    <source>
        <dbReference type="EMBL" id="OFW31795.1"/>
    </source>
</evidence>
<comment type="caution">
    <text evidence="9">The sequence shown here is derived from an EMBL/GenBank/DDBJ whole genome shotgun (WGS) entry which is preliminary data.</text>
</comment>
<protein>
    <recommendedName>
        <fullName evidence="8">Pantothenate synthetase</fullName>
        <shortName evidence="8">PS</shortName>
        <ecNumber evidence="8">6.3.2.1</ecNumber>
    </recommendedName>
    <alternativeName>
        <fullName evidence="8">Pantoate--beta-alanine ligase</fullName>
    </alternativeName>
    <alternativeName>
        <fullName evidence="8">Pantoate-activating enzyme</fullName>
    </alternativeName>
</protein>
<evidence type="ECO:0000256" key="2">
    <source>
        <dbReference type="ARBA" id="ARBA00009256"/>
    </source>
</evidence>
<dbReference type="InterPro" id="IPR004821">
    <property type="entry name" value="Cyt_trans-like"/>
</dbReference>
<dbReference type="Gene3D" id="3.30.1300.10">
    <property type="entry name" value="Pantoate-beta-alanine ligase, C-terminal domain"/>
    <property type="match status" value="1"/>
</dbReference>
<evidence type="ECO:0000256" key="7">
    <source>
        <dbReference type="ARBA" id="ARBA00048258"/>
    </source>
</evidence>
<proteinExistence type="inferred from homology"/>
<dbReference type="FunFam" id="3.40.50.620:FF:000013">
    <property type="entry name" value="Pantothenate synthetase"/>
    <property type="match status" value="1"/>
</dbReference>
<organism evidence="9 10">
    <name type="scientific">Candidatus Aquicultor primus</name>
    <dbReference type="NCBI Taxonomy" id="1797195"/>
    <lineage>
        <taxon>Bacteria</taxon>
        <taxon>Bacillati</taxon>
        <taxon>Actinomycetota</taxon>
        <taxon>Candidatus Aquicultoria</taxon>
        <taxon>Candidatus Aquicultorales</taxon>
        <taxon>Candidatus Aquicultoraceae</taxon>
        <taxon>Candidatus Aquicultor</taxon>
    </lineage>
</organism>
<feature type="binding site" evidence="8">
    <location>
        <position position="61"/>
    </location>
    <ligand>
        <name>beta-alanine</name>
        <dbReference type="ChEBI" id="CHEBI:57966"/>
    </ligand>
</feature>
<feature type="binding site" evidence="8">
    <location>
        <begin position="147"/>
        <end position="150"/>
    </location>
    <ligand>
        <name>ATP</name>
        <dbReference type="ChEBI" id="CHEBI:30616"/>
    </ligand>
</feature>
<feature type="binding site" evidence="8">
    <location>
        <position position="153"/>
    </location>
    <ligand>
        <name>(R)-pantoate</name>
        <dbReference type="ChEBI" id="CHEBI:15980"/>
    </ligand>
</feature>
<keyword evidence="4 8" id="KW-0566">Pantothenate biosynthesis</keyword>
<comment type="function">
    <text evidence="8">Catalyzes the condensation of pantoate with beta-alanine in an ATP-dependent reaction via a pantoyl-adenylate intermediate.</text>
</comment>
<comment type="pathway">
    <text evidence="1 8">Cofactor biosynthesis; (R)-pantothenate biosynthesis; (R)-pantothenate from (R)-pantoate and beta-alanine: step 1/1.</text>
</comment>
<evidence type="ECO:0000313" key="10">
    <source>
        <dbReference type="Proteomes" id="UP000178086"/>
    </source>
</evidence>
<comment type="miscellaneous">
    <text evidence="8">The reaction proceeds by a bi uni uni bi ping pong mechanism.</text>
</comment>
<evidence type="ECO:0000256" key="8">
    <source>
        <dbReference type="HAMAP-Rule" id="MF_00158"/>
    </source>
</evidence>
<comment type="similarity">
    <text evidence="2 8">Belongs to the pantothenate synthetase family.</text>
</comment>
<feature type="binding site" evidence="8">
    <location>
        <begin position="184"/>
        <end position="187"/>
    </location>
    <ligand>
        <name>ATP</name>
        <dbReference type="ChEBI" id="CHEBI:30616"/>
    </ligand>
</feature>
<reference evidence="9 10" key="1">
    <citation type="journal article" date="2016" name="Nat. Commun.">
        <title>Thousands of microbial genomes shed light on interconnected biogeochemical processes in an aquifer system.</title>
        <authorList>
            <person name="Anantharaman K."/>
            <person name="Brown C.T."/>
            <person name="Hug L.A."/>
            <person name="Sharon I."/>
            <person name="Castelle C.J."/>
            <person name="Probst A.J."/>
            <person name="Thomas B.C."/>
            <person name="Singh A."/>
            <person name="Wilkins M.J."/>
            <person name="Karaoz U."/>
            <person name="Brodie E.L."/>
            <person name="Williams K.H."/>
            <person name="Hubbard S.S."/>
            <person name="Banfield J.F."/>
        </authorList>
    </citation>
    <scope>NUCLEOTIDE SEQUENCE [LARGE SCALE GENOMIC DNA]</scope>
</reference>
<comment type="subcellular location">
    <subcellularLocation>
        <location evidence="8">Cytoplasm</location>
    </subcellularLocation>
</comment>
<dbReference type="FunFam" id="3.30.1300.10:FF:000001">
    <property type="entry name" value="Pantothenate synthetase"/>
    <property type="match status" value="1"/>
</dbReference>
<keyword evidence="8" id="KW-0963">Cytoplasm</keyword>
<feature type="active site" description="Proton donor" evidence="8">
    <location>
        <position position="37"/>
    </location>
</feature>
<dbReference type="AlphaFoldDB" id="A0A1F2ULA4"/>
<accession>A0A1F2ULA4</accession>
<dbReference type="EMBL" id="MELI01000112">
    <property type="protein sequence ID" value="OFW31795.1"/>
    <property type="molecule type" value="Genomic_DNA"/>
</dbReference>
<dbReference type="EC" id="6.3.2.1" evidence="8"/>
<dbReference type="GO" id="GO:0005829">
    <property type="term" value="C:cytosol"/>
    <property type="evidence" value="ECO:0007669"/>
    <property type="project" value="TreeGrafter"/>
</dbReference>
<keyword evidence="6 8" id="KW-0067">ATP-binding</keyword>
<dbReference type="HAMAP" id="MF_00158">
    <property type="entry name" value="PanC"/>
    <property type="match status" value="1"/>
</dbReference>
<dbReference type="NCBIfam" id="TIGR00018">
    <property type="entry name" value="panC"/>
    <property type="match status" value="1"/>
</dbReference>
<comment type="catalytic activity">
    <reaction evidence="7 8">
        <text>(R)-pantoate + beta-alanine + ATP = (R)-pantothenate + AMP + diphosphate + H(+)</text>
        <dbReference type="Rhea" id="RHEA:10912"/>
        <dbReference type="ChEBI" id="CHEBI:15378"/>
        <dbReference type="ChEBI" id="CHEBI:15980"/>
        <dbReference type="ChEBI" id="CHEBI:29032"/>
        <dbReference type="ChEBI" id="CHEBI:30616"/>
        <dbReference type="ChEBI" id="CHEBI:33019"/>
        <dbReference type="ChEBI" id="CHEBI:57966"/>
        <dbReference type="ChEBI" id="CHEBI:456215"/>
        <dbReference type="EC" id="6.3.2.1"/>
    </reaction>
</comment>
<sequence>MFETHTIVELRKKLSVARAENKRVGFVPTMGYFHEGHLTLMREAKKRADVVVVSIFVNPTQFGPNEDLEKYPVDLKRDRAMAESVGVDILFTPSAGEIYPEGYATSVNVEGIADVLCGRSRPGHFSGVATVVAKLLNIVEPDVAVFGEKDWQQLAVVRRIAADLNIDSEILGVPTVREADGLAMSSRNTYLSAGERKAALVLAKSLRIAQEMVDKNIRETAEVERAMRDVIEAESLVEIEYLEFCDPQSLAGVAEIESDTLIAIAARVGKTRLIDNAVVRPG</sequence>
<dbReference type="CDD" id="cd00560">
    <property type="entry name" value="PanC"/>
    <property type="match status" value="1"/>
</dbReference>
<dbReference type="GO" id="GO:0005524">
    <property type="term" value="F:ATP binding"/>
    <property type="evidence" value="ECO:0007669"/>
    <property type="project" value="UniProtKB-KW"/>
</dbReference>
<keyword evidence="5 8" id="KW-0547">Nucleotide-binding</keyword>